<protein>
    <recommendedName>
        <fullName evidence="3">Histone H1</fullName>
    </recommendedName>
</protein>
<sequence>MNQKIARMLGTDLTKGAKKSSKKRKSIVGAMKLLEELKKK</sequence>
<proteinExistence type="predicted"/>
<keyword evidence="2" id="KW-1185">Reference proteome</keyword>
<evidence type="ECO:0000313" key="1">
    <source>
        <dbReference type="EMBL" id="GGH44317.1"/>
    </source>
</evidence>
<dbReference type="EMBL" id="BMFU01000001">
    <property type="protein sequence ID" value="GGH44317.1"/>
    <property type="molecule type" value="Genomic_DNA"/>
</dbReference>
<reference evidence="2" key="1">
    <citation type="journal article" date="2019" name="Int. J. Syst. Evol. Microbiol.">
        <title>The Global Catalogue of Microorganisms (GCM) 10K type strain sequencing project: providing services to taxonomists for standard genome sequencing and annotation.</title>
        <authorList>
            <consortium name="The Broad Institute Genomics Platform"/>
            <consortium name="The Broad Institute Genome Sequencing Center for Infectious Disease"/>
            <person name="Wu L."/>
            <person name="Ma J."/>
        </authorList>
    </citation>
    <scope>NUCLEOTIDE SEQUENCE [LARGE SCALE GENOMIC DNA]</scope>
    <source>
        <strain evidence="2">CGMCC 1.12770</strain>
    </source>
</reference>
<dbReference type="RefSeq" id="WP_268237018.1">
    <property type="nucleotide sequence ID" value="NZ_BMFU01000001.1"/>
</dbReference>
<evidence type="ECO:0000313" key="2">
    <source>
        <dbReference type="Proteomes" id="UP000652153"/>
    </source>
</evidence>
<name>A0ABQ1YZ78_9BACL</name>
<comment type="caution">
    <text evidence="1">The sequence shown here is derived from an EMBL/GenBank/DDBJ whole genome shotgun (WGS) entry which is preliminary data.</text>
</comment>
<gene>
    <name evidence="1" type="ORF">GCM10008014_05590</name>
</gene>
<dbReference type="Proteomes" id="UP000652153">
    <property type="component" value="Unassembled WGS sequence"/>
</dbReference>
<organism evidence="1 2">
    <name type="scientific">Paenibacillus silvae</name>
    <dbReference type="NCBI Taxonomy" id="1325358"/>
    <lineage>
        <taxon>Bacteria</taxon>
        <taxon>Bacillati</taxon>
        <taxon>Bacillota</taxon>
        <taxon>Bacilli</taxon>
        <taxon>Bacillales</taxon>
        <taxon>Paenibacillaceae</taxon>
        <taxon>Paenibacillus</taxon>
    </lineage>
</organism>
<evidence type="ECO:0008006" key="3">
    <source>
        <dbReference type="Google" id="ProtNLM"/>
    </source>
</evidence>
<accession>A0ABQ1YZ78</accession>